<gene>
    <name evidence="1" type="ORF">CDAR_503151</name>
</gene>
<proteinExistence type="predicted"/>
<comment type="caution">
    <text evidence="1">The sequence shown here is derived from an EMBL/GenBank/DDBJ whole genome shotgun (WGS) entry which is preliminary data.</text>
</comment>
<organism evidence="1 2">
    <name type="scientific">Caerostris darwini</name>
    <dbReference type="NCBI Taxonomy" id="1538125"/>
    <lineage>
        <taxon>Eukaryota</taxon>
        <taxon>Metazoa</taxon>
        <taxon>Ecdysozoa</taxon>
        <taxon>Arthropoda</taxon>
        <taxon>Chelicerata</taxon>
        <taxon>Arachnida</taxon>
        <taxon>Araneae</taxon>
        <taxon>Araneomorphae</taxon>
        <taxon>Entelegynae</taxon>
        <taxon>Araneoidea</taxon>
        <taxon>Araneidae</taxon>
        <taxon>Caerostris</taxon>
    </lineage>
</organism>
<dbReference type="AlphaFoldDB" id="A0AAV4VM14"/>
<name>A0AAV4VM14_9ARAC</name>
<evidence type="ECO:0000313" key="1">
    <source>
        <dbReference type="EMBL" id="GIY71277.1"/>
    </source>
</evidence>
<keyword evidence="2" id="KW-1185">Reference proteome</keyword>
<reference evidence="1 2" key="1">
    <citation type="submission" date="2021-06" db="EMBL/GenBank/DDBJ databases">
        <title>Caerostris darwini draft genome.</title>
        <authorList>
            <person name="Kono N."/>
            <person name="Arakawa K."/>
        </authorList>
    </citation>
    <scope>NUCLEOTIDE SEQUENCE [LARGE SCALE GENOMIC DNA]</scope>
</reference>
<evidence type="ECO:0000313" key="2">
    <source>
        <dbReference type="Proteomes" id="UP001054837"/>
    </source>
</evidence>
<protein>
    <submittedName>
        <fullName evidence="1">Uncharacterized protein</fullName>
    </submittedName>
</protein>
<accession>A0AAV4VM14</accession>
<sequence>MGHFQFRKSVPPSPQDISRQISTVSMATERGVPPNSPEYLSSNFYRESRLHGNGVCGWDIRPRTTCY</sequence>
<dbReference type="EMBL" id="BPLQ01013305">
    <property type="protein sequence ID" value="GIY71277.1"/>
    <property type="molecule type" value="Genomic_DNA"/>
</dbReference>
<dbReference type="Proteomes" id="UP001054837">
    <property type="component" value="Unassembled WGS sequence"/>
</dbReference>